<comment type="caution">
    <text evidence="1">The sequence shown here is derived from an EMBL/GenBank/DDBJ whole genome shotgun (WGS) entry which is preliminary data.</text>
</comment>
<proteinExistence type="predicted"/>
<dbReference type="Proteomes" id="UP000076923">
    <property type="component" value="Unassembled WGS sequence"/>
</dbReference>
<dbReference type="RefSeq" id="WP_068449041.1">
    <property type="nucleotide sequence ID" value="NZ_CP150660.1"/>
</dbReference>
<evidence type="ECO:0000313" key="1">
    <source>
        <dbReference type="EMBL" id="OAD45597.1"/>
    </source>
</evidence>
<dbReference type="STRING" id="1333662.LPB303_06560"/>
<protein>
    <submittedName>
        <fullName evidence="1">Uncharacterized protein</fullName>
    </submittedName>
</protein>
<name>A0A176TCH9_9FLAO</name>
<evidence type="ECO:0000313" key="2">
    <source>
        <dbReference type="Proteomes" id="UP000076923"/>
    </source>
</evidence>
<gene>
    <name evidence="1" type="ORF">LPB303_06560</name>
</gene>
<reference evidence="1 2" key="1">
    <citation type="submission" date="2016-02" db="EMBL/GenBank/DDBJ databases">
        <title>Draft genome sequence of Polaribacter atrinae KACC17473.</title>
        <authorList>
            <person name="Shin S.-K."/>
            <person name="Yi H."/>
        </authorList>
    </citation>
    <scope>NUCLEOTIDE SEQUENCE [LARGE SCALE GENOMIC DNA]</scope>
    <source>
        <strain evidence="1 2">KACC 17473</strain>
    </source>
</reference>
<sequence>MNIDLEIEQIVEKGKLITEGLKEYKNTIVNLDDLEELYKKLDKLYCEIHVYYRVNNSESFDFFYKLYSELEELFELKKDQEFADKAMEEYRSFNSKNEINLIEWILKYQRSLEHFCDNSENEYNLYQKLNTTKLNVIVDITKYKNSYEFNIKYWNHWLDIYFKYRPEKDKDLNKIKEHTIENYLIYHNKYIEIIKKYNKNK</sequence>
<dbReference type="OrthoDB" id="9869748at2"/>
<dbReference type="EMBL" id="LVWE01000026">
    <property type="protein sequence ID" value="OAD45597.1"/>
    <property type="molecule type" value="Genomic_DNA"/>
</dbReference>
<dbReference type="AlphaFoldDB" id="A0A176TCH9"/>
<keyword evidence="2" id="KW-1185">Reference proteome</keyword>
<accession>A0A176TCH9</accession>
<organism evidence="1 2">
    <name type="scientific">Polaribacter atrinae</name>
    <dbReference type="NCBI Taxonomy" id="1333662"/>
    <lineage>
        <taxon>Bacteria</taxon>
        <taxon>Pseudomonadati</taxon>
        <taxon>Bacteroidota</taxon>
        <taxon>Flavobacteriia</taxon>
        <taxon>Flavobacteriales</taxon>
        <taxon>Flavobacteriaceae</taxon>
    </lineage>
</organism>